<organism evidence="1 2">
    <name type="scientific">Anaeromicrobium sediminis</name>
    <dbReference type="NCBI Taxonomy" id="1478221"/>
    <lineage>
        <taxon>Bacteria</taxon>
        <taxon>Bacillati</taxon>
        <taxon>Bacillota</taxon>
        <taxon>Clostridia</taxon>
        <taxon>Peptostreptococcales</taxon>
        <taxon>Thermotaleaceae</taxon>
        <taxon>Anaeromicrobium</taxon>
    </lineage>
</organism>
<dbReference type="InterPro" id="IPR029025">
    <property type="entry name" value="T3SS_substrate_exporter_C"/>
</dbReference>
<dbReference type="PRINTS" id="PR00950">
    <property type="entry name" value="TYPE3IMSPROT"/>
</dbReference>
<dbReference type="PANTHER" id="PTHR30531">
    <property type="entry name" value="FLAGELLAR BIOSYNTHETIC PROTEIN FLHB"/>
    <property type="match status" value="1"/>
</dbReference>
<dbReference type="Proteomes" id="UP000216024">
    <property type="component" value="Unassembled WGS sequence"/>
</dbReference>
<dbReference type="EMBL" id="NIBG01000001">
    <property type="protein sequence ID" value="PAB61359.1"/>
    <property type="molecule type" value="Genomic_DNA"/>
</dbReference>
<dbReference type="SUPFAM" id="SSF160544">
    <property type="entry name" value="EscU C-terminal domain-like"/>
    <property type="match status" value="1"/>
</dbReference>
<dbReference type="Gene3D" id="3.40.1690.10">
    <property type="entry name" value="secretion proteins EscU"/>
    <property type="match status" value="1"/>
</dbReference>
<evidence type="ECO:0000313" key="2">
    <source>
        <dbReference type="Proteomes" id="UP000216024"/>
    </source>
</evidence>
<comment type="caution">
    <text evidence="1">The sequence shown here is derived from an EMBL/GenBank/DDBJ whole genome shotgun (WGS) entry which is preliminary data.</text>
</comment>
<dbReference type="OrthoDB" id="9810419at2"/>
<keyword evidence="2" id="KW-1185">Reference proteome</keyword>
<dbReference type="RefSeq" id="WP_095130697.1">
    <property type="nucleotide sequence ID" value="NZ_NIBG01000001.1"/>
</dbReference>
<keyword evidence="1" id="KW-0282">Flagellum</keyword>
<dbReference type="PANTHER" id="PTHR30531:SF12">
    <property type="entry name" value="FLAGELLAR BIOSYNTHETIC PROTEIN FLHB"/>
    <property type="match status" value="1"/>
</dbReference>
<reference evidence="1 2" key="1">
    <citation type="submission" date="2017-06" db="EMBL/GenBank/DDBJ databases">
        <title>Draft genome sequence of anaerobic fermentative bacterium Anaeromicrobium sediminis DY2726D isolated from West Pacific Ocean sediments.</title>
        <authorList>
            <person name="Zeng X."/>
        </authorList>
    </citation>
    <scope>NUCLEOTIDE SEQUENCE [LARGE SCALE GENOMIC DNA]</scope>
    <source>
        <strain evidence="1 2">DY2726D</strain>
    </source>
</reference>
<keyword evidence="1" id="KW-0966">Cell projection</keyword>
<dbReference type="AlphaFoldDB" id="A0A267MP31"/>
<gene>
    <name evidence="1" type="ORF">CCE28_02715</name>
</gene>
<dbReference type="Pfam" id="PF01312">
    <property type="entry name" value="Bac_export_2"/>
    <property type="match status" value="1"/>
</dbReference>
<dbReference type="InterPro" id="IPR006135">
    <property type="entry name" value="T3SS_substrate_exporter"/>
</dbReference>
<sequence length="87" mass="9656">MDKKVAVAIKYDHEKDSAPKVIGKGQGHLAEKIEALAKELSIPIHENEALAYKLNDLDLGEEIPVELYNVVAQILSFIIEIDMNEGK</sequence>
<proteinExistence type="predicted"/>
<evidence type="ECO:0000313" key="1">
    <source>
        <dbReference type="EMBL" id="PAB61359.1"/>
    </source>
</evidence>
<keyword evidence="1" id="KW-0969">Cilium</keyword>
<dbReference type="GO" id="GO:0009306">
    <property type="term" value="P:protein secretion"/>
    <property type="evidence" value="ECO:0007669"/>
    <property type="project" value="InterPro"/>
</dbReference>
<name>A0A267MP31_9FIRM</name>
<accession>A0A267MP31</accession>
<protein>
    <submittedName>
        <fullName evidence="1">Flagellar biosynthesis protein FlhB</fullName>
    </submittedName>
</protein>
<dbReference type="GO" id="GO:0005886">
    <property type="term" value="C:plasma membrane"/>
    <property type="evidence" value="ECO:0007669"/>
    <property type="project" value="TreeGrafter"/>
</dbReference>